<evidence type="ECO:0000313" key="1">
    <source>
        <dbReference type="EMBL" id="QDE72020.1"/>
    </source>
</evidence>
<dbReference type="NCBIfam" id="TIGR03486">
    <property type="entry name" value="cas_csx13_C"/>
    <property type="match status" value="1"/>
</dbReference>
<dbReference type="GO" id="GO:0051607">
    <property type="term" value="P:defense response to virus"/>
    <property type="evidence" value="ECO:0007669"/>
    <property type="project" value="InterPro"/>
</dbReference>
<dbReference type="NCBIfam" id="TIGR03485">
    <property type="entry name" value="cas_csx13_N"/>
    <property type="match status" value="1"/>
</dbReference>
<dbReference type="EMBL" id="CP017174">
    <property type="protein sequence ID" value="QDE72020.1"/>
    <property type="molecule type" value="Genomic_DNA"/>
</dbReference>
<dbReference type="CDD" id="cd09714">
    <property type="entry name" value="Cas8c'_I-D"/>
    <property type="match status" value="1"/>
</dbReference>
<gene>
    <name evidence="1" type="ORF">BHS09_36370</name>
</gene>
<dbReference type="InterPro" id="IPR027811">
    <property type="entry name" value="CRISPR-assoc_Csx13_C"/>
</dbReference>
<dbReference type="InterPro" id="IPR019989">
    <property type="entry name" value="CRISPR-assoc_Csx13_N"/>
</dbReference>
<proteinExistence type="predicted"/>
<reference evidence="1 2" key="1">
    <citation type="journal article" date="2019" name="Science">
        <title>Social genes are selection hotspots in kin groups of a soil microbe.</title>
        <authorList>
            <person name="Wielgoss S."/>
            <person name="Wolfensberger R."/>
            <person name="Sun L."/>
            <person name="Fiegna F."/>
            <person name="Velicer G.J."/>
        </authorList>
    </citation>
    <scope>NUCLEOTIDE SEQUENCE [LARGE SCALE GENOMIC DNA]</scope>
    <source>
        <strain evidence="1 2">MC3.5.9c15</strain>
    </source>
</reference>
<sequence length="541" mass="58169">MAKAVSPRKKALPAPLSIRLYAPGMTPLLRAGAGGLAASLRAILGSDSPAAPWPSPVRLGPGLATVEPEAIHLDWGGEAPEATLRALFGASFQVKQGFIDLPGTRPPGAPEPPPELAAALHDALKVTFLQHGKSTQGGARRRVTFEVDARPVIVESQGYDSFVHQTAWQSVLEALEAGATSLASWAYPGAAERHIGVRVTKVEYTAAEALCACFALVGCVSYKLPQLRGGAFVALAPTNLVRFAELRPGLTPKRLRDVAVAGASDAVLAAQLVMAQEAGKKRLGAVLGTTEAVALRQMPWNAQQKIRGAVVRQDAVREEVLDRYEAAAAALPHTLRVRKPEGKAKGEASYFIATSALRAFITENLAASRPWYADFATATTAEGRFIHDYRDRDNLGALLWHERKGLIAMHPYLGEAEQWLVQSVHLALRSRFKSIYADTKESAPATRSNRLKGERERLRLSFAGAKTPEQVRAALADLWSRAGTNRELQEHWRDILPLLGPERWRAARDLALVALASYQGKGGEAAELEDADEAAGASAQS</sequence>
<accession>A0AAE6G6S2</accession>
<evidence type="ECO:0000313" key="2">
    <source>
        <dbReference type="Proteomes" id="UP000320179"/>
    </source>
</evidence>
<name>A0AAE6G6S2_MYXXA</name>
<dbReference type="AlphaFoldDB" id="A0AAE6G6S2"/>
<dbReference type="Proteomes" id="UP000320179">
    <property type="component" value="Chromosome"/>
</dbReference>
<organism evidence="1 2">
    <name type="scientific">Myxococcus xanthus</name>
    <dbReference type="NCBI Taxonomy" id="34"/>
    <lineage>
        <taxon>Bacteria</taxon>
        <taxon>Pseudomonadati</taxon>
        <taxon>Myxococcota</taxon>
        <taxon>Myxococcia</taxon>
        <taxon>Myxococcales</taxon>
        <taxon>Cystobacterineae</taxon>
        <taxon>Myxococcaceae</taxon>
        <taxon>Myxococcus</taxon>
    </lineage>
</organism>
<protein>
    <submittedName>
        <fullName evidence="1">Type I-MYXAN CRISPR-associated Cas8a1/Cmx1</fullName>
    </submittedName>
</protein>